<dbReference type="Gene3D" id="3.90.550.10">
    <property type="entry name" value="Spore Coat Polysaccharide Biosynthesis Protein SpsA, Chain A"/>
    <property type="match status" value="1"/>
</dbReference>
<dbReference type="KEGG" id="mpu:MYPU_7700"/>
<keyword evidence="3" id="KW-0808">Transferase</keyword>
<dbReference type="GO" id="GO:0016740">
    <property type="term" value="F:transferase activity"/>
    <property type="evidence" value="ECO:0007669"/>
    <property type="project" value="UniProtKB-KW"/>
</dbReference>
<dbReference type="InterPro" id="IPR029044">
    <property type="entry name" value="Nucleotide-diphossugar_trans"/>
</dbReference>
<dbReference type="eggNOG" id="COG0463">
    <property type="taxonomic scope" value="Bacteria"/>
</dbReference>
<dbReference type="EMBL" id="AL445565">
    <property type="protein sequence ID" value="CAC13943.1"/>
    <property type="molecule type" value="Genomic_DNA"/>
</dbReference>
<evidence type="ECO:0000313" key="3">
    <source>
        <dbReference type="EMBL" id="CAC13943.1"/>
    </source>
</evidence>
<feature type="domain" description="Glycosyltransferase 2-like" evidence="2">
    <location>
        <begin position="17"/>
        <end position="165"/>
    </location>
</feature>
<dbReference type="CAZy" id="GT2">
    <property type="family name" value="Glycosyltransferase Family 2"/>
</dbReference>
<keyword evidence="1" id="KW-0812">Transmembrane</keyword>
<reference evidence="3 4" key="1">
    <citation type="journal article" date="2001" name="Nucleic Acids Res.">
        <title>The complete genome sequence of the murine respiratory pathogen Mycoplasma pulmonis.</title>
        <authorList>
            <person name="Chambaud I."/>
            <person name="Heilig R."/>
            <person name="Ferris S."/>
            <person name="Barbe V."/>
            <person name="Samson D."/>
            <person name="Galisson F."/>
            <person name="Moszer I."/>
            <person name="Dybvig K."/>
            <person name="Wroblewski H."/>
            <person name="Viari A."/>
            <person name="Rocha E.P.C."/>
            <person name="Blanchard A."/>
        </authorList>
    </citation>
    <scope>NUCLEOTIDE SEQUENCE [LARGE SCALE GENOMIC DNA]</scope>
    <source>
        <strain evidence="3 4">UAB CTIP</strain>
    </source>
</reference>
<dbReference type="AlphaFoldDB" id="Q98PF3"/>
<organism evidence="4">
    <name type="scientific">Mycoplasmopsis pulmonis (strain UAB CTIP)</name>
    <name type="common">Mycoplasma pulmonis</name>
    <dbReference type="NCBI Taxonomy" id="272635"/>
    <lineage>
        <taxon>Bacteria</taxon>
        <taxon>Bacillati</taxon>
        <taxon>Mycoplasmatota</taxon>
        <taxon>Mycoplasmoidales</taxon>
        <taxon>Metamycoplasmataceae</taxon>
        <taxon>Mycoplasmopsis</taxon>
    </lineage>
</organism>
<dbReference type="Pfam" id="PF00535">
    <property type="entry name" value="Glycos_transf_2"/>
    <property type="match status" value="1"/>
</dbReference>
<dbReference type="BioCyc" id="MPUL272635:G1GT6-779-MONOMER"/>
<dbReference type="STRING" id="272635.gene:17577381"/>
<dbReference type="InterPro" id="IPR001173">
    <property type="entry name" value="Glyco_trans_2-like"/>
</dbReference>
<dbReference type="RefSeq" id="WP_010925570.1">
    <property type="nucleotide sequence ID" value="NC_002771.1"/>
</dbReference>
<accession>Q98PF3</accession>
<keyword evidence="4" id="KW-1185">Reference proteome</keyword>
<keyword evidence="1" id="KW-0472">Membrane</keyword>
<name>Q98PF3_MYCPU</name>
<evidence type="ECO:0000259" key="2">
    <source>
        <dbReference type="Pfam" id="PF00535"/>
    </source>
</evidence>
<sequence length="336" mass="40122">MKLSIILPFQKNKKRSVLKALINEDFQSSNFEIVVIVDNNIFPKNFKHLNFLKEKYQDRVKVIFNSRNQGINKNIVEGIKYASGEYFFVLTQNNHIKKSFISQLLYLINKFDSDIIEFRMKTRGLIDFEPKQRIKTKSKVSIEEKPEILAFSFPLLFNKIFKKSIFDEIDKNKVLKLYNTKFSVELLYFAFFYAKTYVYVNTEIIEEHIDKNDLFSPTMFYKEWKNILDFYQKNESPFLSELFYSYFYFFLVYSTGILANLKEGKIRNLINVMENKSINNSVALKKLTKVIDNILEKDKSNFKSTNKYMMLKNQETQMMLNPLKESDWEKILHLLE</sequence>
<dbReference type="HOGENOM" id="CLU_071549_0_0_14"/>
<dbReference type="PIR" id="B90608">
    <property type="entry name" value="B90608"/>
</dbReference>
<keyword evidence="1" id="KW-1133">Transmembrane helix</keyword>
<dbReference type="Proteomes" id="UP000000528">
    <property type="component" value="Chromosome"/>
</dbReference>
<feature type="transmembrane region" description="Helical" evidence="1">
    <location>
        <begin position="242"/>
        <end position="261"/>
    </location>
</feature>
<protein>
    <submittedName>
        <fullName evidence="3">GLYCOSYLTRANSFERASE</fullName>
    </submittedName>
</protein>
<proteinExistence type="predicted"/>
<gene>
    <name evidence="3" type="ordered locus">MYPU_7700</name>
</gene>
<evidence type="ECO:0000313" key="4">
    <source>
        <dbReference type="Proteomes" id="UP000000528"/>
    </source>
</evidence>
<evidence type="ECO:0000256" key="1">
    <source>
        <dbReference type="SAM" id="Phobius"/>
    </source>
</evidence>
<dbReference type="SUPFAM" id="SSF53448">
    <property type="entry name" value="Nucleotide-diphospho-sugar transferases"/>
    <property type="match status" value="1"/>
</dbReference>